<keyword evidence="2" id="KW-1185">Reference proteome</keyword>
<dbReference type="EMBL" id="CALNXK010000046">
    <property type="protein sequence ID" value="CAH3129227.1"/>
    <property type="molecule type" value="Genomic_DNA"/>
</dbReference>
<feature type="non-terminal residue" evidence="1">
    <location>
        <position position="104"/>
    </location>
</feature>
<accession>A0ABN8P0L8</accession>
<organism evidence="1 2">
    <name type="scientific">Porites lobata</name>
    <dbReference type="NCBI Taxonomy" id="104759"/>
    <lineage>
        <taxon>Eukaryota</taxon>
        <taxon>Metazoa</taxon>
        <taxon>Cnidaria</taxon>
        <taxon>Anthozoa</taxon>
        <taxon>Hexacorallia</taxon>
        <taxon>Scleractinia</taxon>
        <taxon>Fungiina</taxon>
        <taxon>Poritidae</taxon>
        <taxon>Porites</taxon>
    </lineage>
</organism>
<evidence type="ECO:0000313" key="1">
    <source>
        <dbReference type="EMBL" id="CAH3129227.1"/>
    </source>
</evidence>
<protein>
    <submittedName>
        <fullName evidence="1">Uncharacterized protein</fullName>
    </submittedName>
</protein>
<name>A0ABN8P0L8_9CNID</name>
<sequence>MPLVYGFVYTSSMQYSLQMMKGSHNMHIYVKKIIEQYSDSAGLLTPGLRTPEERVQFLQNILTAFNVRLEAPLRNLKTQADAEEEYPEEFQAFLDNYEPLRKAR</sequence>
<proteinExistence type="predicted"/>
<evidence type="ECO:0000313" key="2">
    <source>
        <dbReference type="Proteomes" id="UP001159405"/>
    </source>
</evidence>
<gene>
    <name evidence="1" type="ORF">PLOB_00034042</name>
</gene>
<reference evidence="1 2" key="1">
    <citation type="submission" date="2022-05" db="EMBL/GenBank/DDBJ databases">
        <authorList>
            <consortium name="Genoscope - CEA"/>
            <person name="William W."/>
        </authorList>
    </citation>
    <scope>NUCLEOTIDE SEQUENCE [LARGE SCALE GENOMIC DNA]</scope>
</reference>
<dbReference type="Proteomes" id="UP001159405">
    <property type="component" value="Unassembled WGS sequence"/>
</dbReference>
<comment type="caution">
    <text evidence="1">The sequence shown here is derived from an EMBL/GenBank/DDBJ whole genome shotgun (WGS) entry which is preliminary data.</text>
</comment>